<dbReference type="RefSeq" id="WP_009181252.1">
    <property type="nucleotide sequence ID" value="NZ_CM001368.1"/>
</dbReference>
<dbReference type="PANTHER" id="PTHR30522">
    <property type="entry name" value="NUCLEOSIDE TRIPHOSPHATE PYROPHOSPHOHYDROLASE"/>
    <property type="match status" value="1"/>
</dbReference>
<dbReference type="InterPro" id="IPR048011">
    <property type="entry name" value="NTP-PPase_MazG-like_C"/>
</dbReference>
<dbReference type="CDD" id="cd11528">
    <property type="entry name" value="NTP-PPase_MazG_Nterm"/>
    <property type="match status" value="1"/>
</dbReference>
<dbReference type="NCBIfam" id="TIGR00444">
    <property type="entry name" value="mazG"/>
    <property type="match status" value="1"/>
</dbReference>
<evidence type="ECO:0000313" key="3">
    <source>
        <dbReference type="Proteomes" id="UP000004662"/>
    </source>
</evidence>
<dbReference type="GO" id="GO:0046047">
    <property type="term" value="P:TTP catabolic process"/>
    <property type="evidence" value="ECO:0007669"/>
    <property type="project" value="TreeGrafter"/>
</dbReference>
<dbReference type="CDD" id="cd11529">
    <property type="entry name" value="NTP-PPase_MazG_Cterm"/>
    <property type="match status" value="1"/>
</dbReference>
<dbReference type="NCBIfam" id="NF007113">
    <property type="entry name" value="PRK09562.1"/>
    <property type="match status" value="1"/>
</dbReference>
<sequence>MNEQSPAEALARLQGVLDALLGPDGCPWDKTQTPQTLCDYVIEEAFELVDCIRCEDVPGTAEELGDVMFLLLFVATLSEKRGAFSLADALEVAAAKMVRRHPHVFADLKCENREELLRNWERIKRSEKGDGKQGLFDTLPKGLPPLLKAYRIHSKAARAGFTWETDAAMRESLAAERAEFEAAVTAGDQAAMAEEFGDYLFTLTEYGRRLGLKANACLDAANNKFLTRYKAMDRLATDRGLDLDSLDMAAKNALWEEVKKA</sequence>
<dbReference type="HOGENOM" id="CLU_038356_0_1_7"/>
<dbReference type="GO" id="GO:0046061">
    <property type="term" value="P:dATP catabolic process"/>
    <property type="evidence" value="ECO:0007669"/>
    <property type="project" value="TreeGrafter"/>
</dbReference>
<feature type="domain" description="NTP pyrophosphohydrolase MazG-like" evidence="1">
    <location>
        <begin position="32"/>
        <end position="105"/>
    </location>
</feature>
<dbReference type="GO" id="GO:0046081">
    <property type="term" value="P:dUTP catabolic process"/>
    <property type="evidence" value="ECO:0007669"/>
    <property type="project" value="TreeGrafter"/>
</dbReference>
<dbReference type="eggNOG" id="COG3956">
    <property type="taxonomic scope" value="Bacteria"/>
</dbReference>
<dbReference type="Gene3D" id="1.10.287.1080">
    <property type="entry name" value="MazG-like"/>
    <property type="match status" value="2"/>
</dbReference>
<dbReference type="SUPFAM" id="SSF101386">
    <property type="entry name" value="all-alpha NTP pyrophosphatases"/>
    <property type="match status" value="2"/>
</dbReference>
<accession>G7QA33</accession>
<reference evidence="3" key="1">
    <citation type="journal article" date="2015" name="Genome Announc.">
        <title>High-Quality Draft Genome Sequence of Desulfovibrio carbinoliphilus FW-101-2B, an Organic Acid-Oxidizing Sulfate-Reducing Bacterium Isolated from Uranium(VI)-Contaminated Groundwater.</title>
        <authorList>
            <person name="Ramsay B.D."/>
            <person name="Hwang C."/>
            <person name="Woo H.L."/>
            <person name="Carroll S.L."/>
            <person name="Lucas S."/>
            <person name="Han J."/>
            <person name="Lapidus A.L."/>
            <person name="Cheng J.F."/>
            <person name="Goodwin L.A."/>
            <person name="Pitluck S."/>
            <person name="Peters L."/>
            <person name="Chertkov O."/>
            <person name="Held B."/>
            <person name="Detter J.C."/>
            <person name="Han C.S."/>
            <person name="Tapia R."/>
            <person name="Land M.L."/>
            <person name="Hauser L.J."/>
            <person name="Kyrpides N.C."/>
            <person name="Ivanova N.N."/>
            <person name="Mikhailova N."/>
            <person name="Pagani I."/>
            <person name="Woyke T."/>
            <person name="Arkin A.P."/>
            <person name="Dehal P."/>
            <person name="Chivian D."/>
            <person name="Criddle C.S."/>
            <person name="Wu W."/>
            <person name="Chakraborty R."/>
            <person name="Hazen T.C."/>
            <person name="Fields M.W."/>
        </authorList>
    </citation>
    <scope>NUCLEOTIDE SEQUENCE [LARGE SCALE GENOMIC DNA]</scope>
    <source>
        <strain evidence="3">FW-101-2B</strain>
    </source>
</reference>
<keyword evidence="3" id="KW-1185">Reference proteome</keyword>
<dbReference type="AlphaFoldDB" id="G7QA33"/>
<dbReference type="Pfam" id="PF03819">
    <property type="entry name" value="MazG"/>
    <property type="match status" value="1"/>
</dbReference>
<name>G7QA33_9BACT</name>
<evidence type="ECO:0000259" key="1">
    <source>
        <dbReference type="Pfam" id="PF03819"/>
    </source>
</evidence>
<dbReference type="EMBL" id="CM001368">
    <property type="protein sequence ID" value="EHJ47863.1"/>
    <property type="molecule type" value="Genomic_DNA"/>
</dbReference>
<dbReference type="GO" id="GO:0006203">
    <property type="term" value="P:dGTP catabolic process"/>
    <property type="evidence" value="ECO:0007669"/>
    <property type="project" value="TreeGrafter"/>
</dbReference>
<dbReference type="InterPro" id="IPR011551">
    <property type="entry name" value="NTP_PyrPHydrolase_MazG"/>
</dbReference>
<evidence type="ECO:0000313" key="2">
    <source>
        <dbReference type="EMBL" id="EHJ47863.1"/>
    </source>
</evidence>
<protein>
    <submittedName>
        <fullName evidence="2">MazG family protein</fullName>
    </submittedName>
</protein>
<dbReference type="Proteomes" id="UP000004662">
    <property type="component" value="Chromosome"/>
</dbReference>
<organism evidence="2 3">
    <name type="scientific">Solidesulfovibrio carbinoliphilus subsp. oakridgensis</name>
    <dbReference type="NCBI Taxonomy" id="694327"/>
    <lineage>
        <taxon>Bacteria</taxon>
        <taxon>Pseudomonadati</taxon>
        <taxon>Thermodesulfobacteriota</taxon>
        <taxon>Desulfovibrionia</taxon>
        <taxon>Desulfovibrionales</taxon>
        <taxon>Desulfovibrionaceae</taxon>
        <taxon>Solidesulfovibrio</taxon>
    </lineage>
</organism>
<dbReference type="PANTHER" id="PTHR30522:SF0">
    <property type="entry name" value="NUCLEOSIDE TRIPHOSPHATE PYROPHOSPHOHYDROLASE"/>
    <property type="match status" value="1"/>
</dbReference>
<gene>
    <name evidence="2" type="ORF">DFW101_1856</name>
</gene>
<dbReference type="GO" id="GO:0046052">
    <property type="term" value="P:UTP catabolic process"/>
    <property type="evidence" value="ECO:0007669"/>
    <property type="project" value="TreeGrafter"/>
</dbReference>
<dbReference type="InterPro" id="IPR048015">
    <property type="entry name" value="NTP-PPase_MazG-like_N"/>
</dbReference>
<dbReference type="InterPro" id="IPR004518">
    <property type="entry name" value="MazG-like_dom"/>
</dbReference>
<dbReference type="GO" id="GO:0047429">
    <property type="term" value="F:nucleoside triphosphate diphosphatase activity"/>
    <property type="evidence" value="ECO:0007669"/>
    <property type="project" value="InterPro"/>
</dbReference>
<dbReference type="OrthoDB" id="9808939at2"/>
<dbReference type="STRING" id="694327.DFW101_1856"/>
<proteinExistence type="predicted"/>
<dbReference type="GO" id="GO:0046076">
    <property type="term" value="P:dTTP catabolic process"/>
    <property type="evidence" value="ECO:0007669"/>
    <property type="project" value="TreeGrafter"/>
</dbReference>